<dbReference type="AlphaFoldDB" id="A0A8X6TCZ3"/>
<comment type="caution">
    <text evidence="3">The sequence shown here is derived from an EMBL/GenBank/DDBJ whole genome shotgun (WGS) entry which is preliminary data.</text>
</comment>
<dbReference type="InterPro" id="IPR050468">
    <property type="entry name" value="Cuticle_Struct_Prot"/>
</dbReference>
<dbReference type="PANTHER" id="PTHR10380">
    <property type="entry name" value="CUTICLE PROTEIN"/>
    <property type="match status" value="1"/>
</dbReference>
<gene>
    <name evidence="3" type="primary">AVEN_227668_1</name>
    <name evidence="3" type="ORF">NPIL_32901</name>
</gene>
<evidence type="ECO:0000256" key="2">
    <source>
        <dbReference type="SAM" id="MobiDB-lite"/>
    </source>
</evidence>
<dbReference type="InterPro" id="IPR000618">
    <property type="entry name" value="Insect_cuticle"/>
</dbReference>
<keyword evidence="4" id="KW-1185">Reference proteome</keyword>
<protein>
    <recommendedName>
        <fullName evidence="5">Cuticular protein</fullName>
    </recommendedName>
</protein>
<name>A0A8X6TCZ3_NEPPI</name>
<dbReference type="Gene3D" id="3.10.50.10">
    <property type="match status" value="1"/>
</dbReference>
<proteinExistence type="predicted"/>
<evidence type="ECO:0000313" key="4">
    <source>
        <dbReference type="Proteomes" id="UP000887013"/>
    </source>
</evidence>
<dbReference type="Proteomes" id="UP000887013">
    <property type="component" value="Unassembled WGS sequence"/>
</dbReference>
<dbReference type="EMBL" id="BMAW01055543">
    <property type="protein sequence ID" value="GFT01428.1"/>
    <property type="molecule type" value="Genomic_DNA"/>
</dbReference>
<dbReference type="InterPro" id="IPR029070">
    <property type="entry name" value="Chitinase_insertion_sf"/>
</dbReference>
<dbReference type="OrthoDB" id="7789829at2759"/>
<dbReference type="GO" id="GO:0062129">
    <property type="term" value="C:chitin-based extracellular matrix"/>
    <property type="evidence" value="ECO:0007669"/>
    <property type="project" value="TreeGrafter"/>
</dbReference>
<feature type="region of interest" description="Disordered" evidence="2">
    <location>
        <begin position="288"/>
        <end position="317"/>
    </location>
</feature>
<accession>A0A8X6TCZ3</accession>
<evidence type="ECO:0000313" key="3">
    <source>
        <dbReference type="EMBL" id="GFT01428.1"/>
    </source>
</evidence>
<keyword evidence="1" id="KW-0193">Cuticle</keyword>
<evidence type="ECO:0008006" key="5">
    <source>
        <dbReference type="Google" id="ProtNLM"/>
    </source>
</evidence>
<dbReference type="PROSITE" id="PS51155">
    <property type="entry name" value="CHIT_BIND_RR_2"/>
    <property type="match status" value="1"/>
</dbReference>
<sequence length="340" mass="39228">MRMFRVSESNVYYLWMNFGTFTALCTATGGNSNQFNSKAKRLETFSSRYALPTNDPSLIAKLPFTFGYRFTDDYGTMQSREEKTDPNGSKTGSYSFVDASGTYRRVDYIADIHGFRATVRTNEPGIYPENPAHVRVRIEENKNVPPPSPVQSNIRSAPQLEYSSHIFSRYNFSNNNDYPNNGLMKNRQNFGYSNQKSVSNNREIFGDNTPRRPVPPSEPVFAKNVNYYKGSPFPDRQPLKTMLLSDFDLSDPNTYPDSQRLNPKEFFNGPSIDPDFVFDDKIANSDYDNGPSFSLIPDPTRYPRRLRDSRTRSKQRSIQYKIHIPRGYENYPNLPLYRDK</sequence>
<dbReference type="Pfam" id="PF00379">
    <property type="entry name" value="Chitin_bind_4"/>
    <property type="match status" value="1"/>
</dbReference>
<organism evidence="3 4">
    <name type="scientific">Nephila pilipes</name>
    <name type="common">Giant wood spider</name>
    <name type="synonym">Nephila maculata</name>
    <dbReference type="NCBI Taxonomy" id="299642"/>
    <lineage>
        <taxon>Eukaryota</taxon>
        <taxon>Metazoa</taxon>
        <taxon>Ecdysozoa</taxon>
        <taxon>Arthropoda</taxon>
        <taxon>Chelicerata</taxon>
        <taxon>Arachnida</taxon>
        <taxon>Araneae</taxon>
        <taxon>Araneomorphae</taxon>
        <taxon>Entelegynae</taxon>
        <taxon>Araneoidea</taxon>
        <taxon>Nephilidae</taxon>
        <taxon>Nephila</taxon>
    </lineage>
</organism>
<evidence type="ECO:0000256" key="1">
    <source>
        <dbReference type="PROSITE-ProRule" id="PRU00497"/>
    </source>
</evidence>
<dbReference type="PANTHER" id="PTHR10380:SF235">
    <property type="entry name" value="CUTICULAR PROTEIN 73D, ISOFORM B"/>
    <property type="match status" value="1"/>
</dbReference>
<dbReference type="GO" id="GO:0008010">
    <property type="term" value="F:structural constituent of chitin-based larval cuticle"/>
    <property type="evidence" value="ECO:0007669"/>
    <property type="project" value="TreeGrafter"/>
</dbReference>
<reference evidence="3" key="1">
    <citation type="submission" date="2020-08" db="EMBL/GenBank/DDBJ databases">
        <title>Multicomponent nature underlies the extraordinary mechanical properties of spider dragline silk.</title>
        <authorList>
            <person name="Kono N."/>
            <person name="Nakamura H."/>
            <person name="Mori M."/>
            <person name="Yoshida Y."/>
            <person name="Ohtoshi R."/>
            <person name="Malay A.D."/>
            <person name="Moran D.A.P."/>
            <person name="Tomita M."/>
            <person name="Numata K."/>
            <person name="Arakawa K."/>
        </authorList>
    </citation>
    <scope>NUCLEOTIDE SEQUENCE</scope>
</reference>